<accession>A0A075GP90</accession>
<dbReference type="PANTHER" id="PTHR34071:SF2">
    <property type="entry name" value="FLAVIN-NUCLEOTIDE-BINDING PROTEIN"/>
    <property type="match status" value="1"/>
</dbReference>
<dbReference type="SUPFAM" id="SSF50475">
    <property type="entry name" value="FMN-binding split barrel"/>
    <property type="match status" value="1"/>
</dbReference>
<name>A0A075GP90_9ARCH</name>
<dbReference type="InterPro" id="IPR012349">
    <property type="entry name" value="Split_barrel_FMN-bd"/>
</dbReference>
<dbReference type="Pfam" id="PF12900">
    <property type="entry name" value="Pyridox_ox_2"/>
    <property type="match status" value="1"/>
</dbReference>
<dbReference type="EMBL" id="KF900692">
    <property type="protein sequence ID" value="AIF03842.1"/>
    <property type="molecule type" value="Genomic_DNA"/>
</dbReference>
<organism evidence="1">
    <name type="scientific">uncultured marine thaumarchaeote KM3_16_C10</name>
    <dbReference type="NCBI Taxonomy" id="1456042"/>
    <lineage>
        <taxon>Archaea</taxon>
        <taxon>Nitrososphaerota</taxon>
        <taxon>environmental samples</taxon>
    </lineage>
</organism>
<dbReference type="InterPro" id="IPR024747">
    <property type="entry name" value="Pyridox_Oxase-rel"/>
</dbReference>
<protein>
    <submittedName>
        <fullName evidence="1">Flavin-nucleotide-binding protein</fullName>
    </submittedName>
</protein>
<evidence type="ECO:0000313" key="1">
    <source>
        <dbReference type="EMBL" id="AIF03842.1"/>
    </source>
</evidence>
<dbReference type="Gene3D" id="2.30.110.10">
    <property type="entry name" value="Electron Transport, Fmn-binding Protein, Chain A"/>
    <property type="match status" value="1"/>
</dbReference>
<dbReference type="PANTHER" id="PTHR34071">
    <property type="entry name" value="5-NITROIMIDAZOLE ANTIBIOTICS RESISTANCE PROTEIN, NIMA-FAMILY-RELATED PROTEIN-RELATED"/>
    <property type="match status" value="1"/>
</dbReference>
<dbReference type="AlphaFoldDB" id="A0A075GP90"/>
<sequence length="210" mass="24063">MQLLGKLIIKSKEKIIQFLNDENTGRISSIDEDGYPQIIPMNFVFVDDSIYMHSHTKGEKLDNIRRNSKVGFEVDRNLEFLPSYFFDPNDASLADTLYISVVIKGEANMINDVEEKVLALNALMKKYQPEGNYEPMNKDMEVLDAVTVIKIIPKEMNGKYKIGQNMSKQERVELAEHILNRNSKTAVDTLEVMGFVVDEGKPVLKIDEEW</sequence>
<reference evidence="1" key="1">
    <citation type="journal article" date="2014" name="Genome Biol. Evol.">
        <title>Pangenome evidence for extensive interdomain horizontal transfer affecting lineage core and shell genes in uncultured planktonic thaumarchaeota and euryarchaeota.</title>
        <authorList>
            <person name="Deschamps P."/>
            <person name="Zivanovic Y."/>
            <person name="Moreira D."/>
            <person name="Rodriguez-Valera F."/>
            <person name="Lopez-Garcia P."/>
        </authorList>
    </citation>
    <scope>NUCLEOTIDE SEQUENCE</scope>
</reference>
<proteinExistence type="predicted"/>